<sequence>MFSSRPVEDLPNLTIQPEHMQYASITGASTLASSSSPVTVPAVPAKRPSESGGGCSQKKPKSVKQGFHAPPEPLLMPPKPSTWFYTFEDAEVDLGLPRQMPQDLRHFFFPPPTLFTNVTSHTHQLTNVMNWLFMCSAWIGHLMSMHQLQGFRHGGTTYVQQHAEEILDHVFPGHHFNQLGPTIIYHGQTLATNCIPPDDILHDIIWEVNEANLHMEVTSLLTLEGKEKNILQVDEFVLPIFPGPEDTTFTFWMPMPLVQHRNYRLSADRWQDRINAVMHLGKHLTAVWDDDTMPEAVLKLLMITDLRAMNLNVDKFCMLEKIIAKYYCEHFYNTFSRPPTIPRCLFDVQY</sequence>
<proteinExistence type="predicted"/>
<dbReference type="AlphaFoldDB" id="A0A0D7AFQ0"/>
<protein>
    <submittedName>
        <fullName evidence="2">Uncharacterized protein</fullName>
    </submittedName>
</protein>
<evidence type="ECO:0000313" key="3">
    <source>
        <dbReference type="Proteomes" id="UP000054144"/>
    </source>
</evidence>
<feature type="compositionally biased region" description="Low complexity" evidence="1">
    <location>
        <begin position="26"/>
        <end position="45"/>
    </location>
</feature>
<dbReference type="Proteomes" id="UP000054144">
    <property type="component" value="Unassembled WGS sequence"/>
</dbReference>
<accession>A0A0D7AFQ0</accession>
<organism evidence="2 3">
    <name type="scientific">Fistulina hepatica ATCC 64428</name>
    <dbReference type="NCBI Taxonomy" id="1128425"/>
    <lineage>
        <taxon>Eukaryota</taxon>
        <taxon>Fungi</taxon>
        <taxon>Dikarya</taxon>
        <taxon>Basidiomycota</taxon>
        <taxon>Agaricomycotina</taxon>
        <taxon>Agaricomycetes</taxon>
        <taxon>Agaricomycetidae</taxon>
        <taxon>Agaricales</taxon>
        <taxon>Fistulinaceae</taxon>
        <taxon>Fistulina</taxon>
    </lineage>
</organism>
<evidence type="ECO:0000256" key="1">
    <source>
        <dbReference type="SAM" id="MobiDB-lite"/>
    </source>
</evidence>
<dbReference type="EMBL" id="KN881820">
    <property type="protein sequence ID" value="KIY48726.1"/>
    <property type="molecule type" value="Genomic_DNA"/>
</dbReference>
<dbReference type="OrthoDB" id="2634326at2759"/>
<gene>
    <name evidence="2" type="ORF">FISHEDRAFT_73351</name>
</gene>
<keyword evidence="3" id="KW-1185">Reference proteome</keyword>
<evidence type="ECO:0000313" key="2">
    <source>
        <dbReference type="EMBL" id="KIY48726.1"/>
    </source>
</evidence>
<feature type="region of interest" description="Disordered" evidence="1">
    <location>
        <begin position="26"/>
        <end position="72"/>
    </location>
</feature>
<reference evidence="2 3" key="1">
    <citation type="journal article" date="2015" name="Fungal Genet. Biol.">
        <title>Evolution of novel wood decay mechanisms in Agaricales revealed by the genome sequences of Fistulina hepatica and Cylindrobasidium torrendii.</title>
        <authorList>
            <person name="Floudas D."/>
            <person name="Held B.W."/>
            <person name="Riley R."/>
            <person name="Nagy L.G."/>
            <person name="Koehler G."/>
            <person name="Ransdell A.S."/>
            <person name="Younus H."/>
            <person name="Chow J."/>
            <person name="Chiniquy J."/>
            <person name="Lipzen A."/>
            <person name="Tritt A."/>
            <person name="Sun H."/>
            <person name="Haridas S."/>
            <person name="LaButti K."/>
            <person name="Ohm R.A."/>
            <person name="Kues U."/>
            <person name="Blanchette R.A."/>
            <person name="Grigoriev I.V."/>
            <person name="Minto R.E."/>
            <person name="Hibbett D.S."/>
        </authorList>
    </citation>
    <scope>NUCLEOTIDE SEQUENCE [LARGE SCALE GENOMIC DNA]</scope>
    <source>
        <strain evidence="2 3">ATCC 64428</strain>
    </source>
</reference>
<name>A0A0D7AFQ0_9AGAR</name>